<evidence type="ECO:0000256" key="3">
    <source>
        <dbReference type="ARBA" id="ARBA00022989"/>
    </source>
</evidence>
<dbReference type="Gene3D" id="1.20.1070.10">
    <property type="entry name" value="Rhodopsin 7-helix transmembrane proteins"/>
    <property type="match status" value="1"/>
</dbReference>
<keyword evidence="6" id="KW-0732">Signal</keyword>
<dbReference type="PANTHER" id="PTHR45902">
    <property type="entry name" value="LATROPHILIN RECEPTOR-LIKE PROTEIN A"/>
    <property type="match status" value="1"/>
</dbReference>
<keyword evidence="2 5" id="KW-0812">Transmembrane</keyword>
<dbReference type="AlphaFoldDB" id="A0AAV6UR56"/>
<dbReference type="Proteomes" id="UP000827092">
    <property type="component" value="Unassembled WGS sequence"/>
</dbReference>
<dbReference type="PANTHER" id="PTHR45902:SF3">
    <property type="entry name" value="G-PROTEIN COUPLED RECEPTORS FAMILY 2 PROFILE 2 DOMAIN-CONTAINING PROTEIN"/>
    <property type="match status" value="1"/>
</dbReference>
<evidence type="ECO:0000256" key="4">
    <source>
        <dbReference type="ARBA" id="ARBA00023136"/>
    </source>
</evidence>
<dbReference type="GO" id="GO:0016020">
    <property type="term" value="C:membrane"/>
    <property type="evidence" value="ECO:0007669"/>
    <property type="project" value="UniProtKB-SubCell"/>
</dbReference>
<dbReference type="InterPro" id="IPR053231">
    <property type="entry name" value="GPCR_LN-TM7"/>
</dbReference>
<feature type="transmembrane region" description="Helical" evidence="5">
    <location>
        <begin position="593"/>
        <end position="617"/>
    </location>
</feature>
<evidence type="ECO:0008006" key="9">
    <source>
        <dbReference type="Google" id="ProtNLM"/>
    </source>
</evidence>
<feature type="transmembrane region" description="Helical" evidence="5">
    <location>
        <begin position="638"/>
        <end position="660"/>
    </location>
</feature>
<feature type="signal peptide" evidence="6">
    <location>
        <begin position="1"/>
        <end position="21"/>
    </location>
</feature>
<gene>
    <name evidence="7" type="ORF">JTE90_027080</name>
</gene>
<evidence type="ECO:0000256" key="5">
    <source>
        <dbReference type="SAM" id="Phobius"/>
    </source>
</evidence>
<evidence type="ECO:0000256" key="2">
    <source>
        <dbReference type="ARBA" id="ARBA00022692"/>
    </source>
</evidence>
<comment type="subcellular location">
    <subcellularLocation>
        <location evidence="1">Membrane</location>
        <topology evidence="1">Multi-pass membrane protein</topology>
    </subcellularLocation>
</comment>
<accession>A0AAV6UR56</accession>
<evidence type="ECO:0000256" key="6">
    <source>
        <dbReference type="SAM" id="SignalP"/>
    </source>
</evidence>
<keyword evidence="4 5" id="KW-0472">Membrane</keyword>
<feature type="transmembrane region" description="Helical" evidence="5">
    <location>
        <begin position="666"/>
        <end position="685"/>
    </location>
</feature>
<dbReference type="CDD" id="cd15039">
    <property type="entry name" value="7tmB3_Methuselah-like"/>
    <property type="match status" value="1"/>
</dbReference>
<evidence type="ECO:0000313" key="8">
    <source>
        <dbReference type="Proteomes" id="UP000827092"/>
    </source>
</evidence>
<dbReference type="GO" id="GO:0004930">
    <property type="term" value="F:G protein-coupled receptor activity"/>
    <property type="evidence" value="ECO:0007669"/>
    <property type="project" value="InterPro"/>
</dbReference>
<protein>
    <recommendedName>
        <fullName evidence="9">G-protein coupled receptor Mth2</fullName>
    </recommendedName>
</protein>
<organism evidence="7 8">
    <name type="scientific">Oedothorax gibbosus</name>
    <dbReference type="NCBI Taxonomy" id="931172"/>
    <lineage>
        <taxon>Eukaryota</taxon>
        <taxon>Metazoa</taxon>
        <taxon>Ecdysozoa</taxon>
        <taxon>Arthropoda</taxon>
        <taxon>Chelicerata</taxon>
        <taxon>Arachnida</taxon>
        <taxon>Araneae</taxon>
        <taxon>Araneomorphae</taxon>
        <taxon>Entelegynae</taxon>
        <taxon>Araneoidea</taxon>
        <taxon>Linyphiidae</taxon>
        <taxon>Erigoninae</taxon>
        <taxon>Oedothorax</taxon>
    </lineage>
</organism>
<dbReference type="Pfam" id="PF00002">
    <property type="entry name" value="7tm_2"/>
    <property type="match status" value="1"/>
</dbReference>
<proteinExistence type="predicted"/>
<evidence type="ECO:0000313" key="7">
    <source>
        <dbReference type="EMBL" id="KAG8186086.1"/>
    </source>
</evidence>
<dbReference type="InterPro" id="IPR000832">
    <property type="entry name" value="GPCR_2_secretin-like"/>
</dbReference>
<comment type="caution">
    <text evidence="7">The sequence shown here is derived from an EMBL/GenBank/DDBJ whole genome shotgun (WGS) entry which is preliminary data.</text>
</comment>
<keyword evidence="3 5" id="KW-1133">Transmembrane helix</keyword>
<reference evidence="7 8" key="1">
    <citation type="journal article" date="2022" name="Nat. Ecol. Evol.">
        <title>A masculinizing supergene underlies an exaggerated male reproductive morph in a spider.</title>
        <authorList>
            <person name="Hendrickx F."/>
            <person name="De Corte Z."/>
            <person name="Sonet G."/>
            <person name="Van Belleghem S.M."/>
            <person name="Kostlbacher S."/>
            <person name="Vangestel C."/>
        </authorList>
    </citation>
    <scope>NUCLEOTIDE SEQUENCE [LARGE SCALE GENOMIC DNA]</scope>
    <source>
        <strain evidence="7">W744_W776</strain>
    </source>
</reference>
<dbReference type="EMBL" id="JAFNEN010000313">
    <property type="protein sequence ID" value="KAG8186086.1"/>
    <property type="molecule type" value="Genomic_DNA"/>
</dbReference>
<feature type="chain" id="PRO_5043731159" description="G-protein coupled receptor Mth2" evidence="6">
    <location>
        <begin position="22"/>
        <end position="763"/>
    </location>
</feature>
<evidence type="ECO:0000256" key="1">
    <source>
        <dbReference type="ARBA" id="ARBA00004141"/>
    </source>
</evidence>
<name>A0AAV6UR56_9ARAC</name>
<keyword evidence="8" id="KW-1185">Reference proteome</keyword>
<sequence length="763" mass="86991">MCLGNAVVILLSLVSCYHSLGDDEIGHRDVLLSIEDEQRRFLLSGACSRGNYSKIDVCDENSIVEVRTFNESRWSNCRCDDLCHVYGDCCIDMVLARKYSVAPSIDSQSWSCVEVRDANGSFNRIYVHQKCLADWDDGFIRGMCEIEASERQRKGMAFDHLQHIPVLSETSRILYRNVYCAVCNRDTQTYKMESEIICFGINTSYNSQSEELDFTNTTYDPRTMMYRKVKVGGKLRNCYMKVQEFKLERLITEFGARMCKHVIDTCSPDTDTEIKRKCKAYSSYVYRDSGSMKETIDQQVYKNFYCALCNGIPSENLICRDPYNGRLSTRDMLSSMSLLFDFNFLDDSEIVGGVQSCLMSNDQMWDPVFKKCRNVTCGSNYVRNKFQCLPLNESVIGMNRNCIQIILDIDEFTLMSNGSAYIIRTMQILSVDEFEVHKTVDGKVVNIAHIHNVSDPPSSGVFIAGEVEKLSWQSSHVLVSITTNRPHFLATGSSFYVDLLDVLFQRCGHSLWIPVCFLLDECHGLRHSWNFFSDAVPQHQETDGFCRYSLYAWTSSLAMVIISVVMDASLTTSSKVRPKYGDPICWFNNKKGLLVFFVVPATILLLANISLFAATAFHIHKVSKQTKMVNNFSDKVRYYLYLKLAVVLGLTWILGLLAGITQMDAFWYPFIVLNGLQGALIFLSFTVKRNILHMLAVRLKVRSDKYRMSKPMGIKAAMYSSLSNLTLQTTTSSQIPSLMEKKDMLKSVRKINPDAIIEHHTHR</sequence>